<name>A0A3B0XXW7_9ZZZZ</name>
<dbReference type="InterPro" id="IPR012339">
    <property type="entry name" value="Phage_T4_Gp32_ssDNA-bd"/>
</dbReference>
<feature type="region of interest" description="Disordered" evidence="3">
    <location>
        <begin position="238"/>
        <end position="287"/>
    </location>
</feature>
<feature type="compositionally biased region" description="Basic and acidic residues" evidence="3">
    <location>
        <begin position="267"/>
        <end position="287"/>
    </location>
</feature>
<evidence type="ECO:0000256" key="2">
    <source>
        <dbReference type="ARBA" id="ARBA00023109"/>
    </source>
</evidence>
<reference evidence="5" key="1">
    <citation type="submission" date="2018-06" db="EMBL/GenBank/DDBJ databases">
        <authorList>
            <person name="Zhirakovskaya E."/>
        </authorList>
    </citation>
    <scope>NUCLEOTIDE SEQUENCE</scope>
</reference>
<feature type="domain" description="Bacteriophage T4 Gp32 single-stranded DNA-binding" evidence="4">
    <location>
        <begin position="36"/>
        <end position="209"/>
    </location>
</feature>
<keyword evidence="2" id="KW-0235">DNA replication</keyword>
<organism evidence="5">
    <name type="scientific">hydrothermal vent metagenome</name>
    <dbReference type="NCBI Taxonomy" id="652676"/>
    <lineage>
        <taxon>unclassified sequences</taxon>
        <taxon>metagenomes</taxon>
        <taxon>ecological metagenomes</taxon>
    </lineage>
</organism>
<dbReference type="InterPro" id="IPR012340">
    <property type="entry name" value="NA-bd_OB-fold"/>
</dbReference>
<dbReference type="GO" id="GO:0039693">
    <property type="term" value="P:viral DNA genome replication"/>
    <property type="evidence" value="ECO:0007669"/>
    <property type="project" value="UniProtKB-KW"/>
</dbReference>
<evidence type="ECO:0000256" key="3">
    <source>
        <dbReference type="SAM" id="MobiDB-lite"/>
    </source>
</evidence>
<evidence type="ECO:0000259" key="4">
    <source>
        <dbReference type="Pfam" id="PF08804"/>
    </source>
</evidence>
<dbReference type="InterPro" id="IPR044947">
    <property type="entry name" value="Phage_T4_Gp32_ssDNA-bd_sf"/>
</dbReference>
<evidence type="ECO:0000256" key="1">
    <source>
        <dbReference type="ARBA" id="ARBA00022491"/>
    </source>
</evidence>
<accession>A0A3B0XXW7</accession>
<keyword evidence="1" id="KW-0678">Repressor</keyword>
<dbReference type="EMBL" id="UOFH01000417">
    <property type="protein sequence ID" value="VAW68097.1"/>
    <property type="molecule type" value="Genomic_DNA"/>
</dbReference>
<dbReference type="SUPFAM" id="SSF50249">
    <property type="entry name" value="Nucleic acid-binding proteins"/>
    <property type="match status" value="1"/>
</dbReference>
<feature type="compositionally biased region" description="Low complexity" evidence="3">
    <location>
        <begin position="238"/>
        <end position="249"/>
    </location>
</feature>
<dbReference type="Gene3D" id="3.90.198.10">
    <property type="entry name" value="Replication Fork Single-Stranded Dna Binding Protein"/>
    <property type="match status" value="1"/>
</dbReference>
<dbReference type="Pfam" id="PF08804">
    <property type="entry name" value="gp32"/>
    <property type="match status" value="1"/>
</dbReference>
<gene>
    <name evidence="5" type="ORF">MNBD_GAMMA08-294</name>
</gene>
<dbReference type="GO" id="GO:0003697">
    <property type="term" value="F:single-stranded DNA binding"/>
    <property type="evidence" value="ECO:0007669"/>
    <property type="project" value="InterPro"/>
</dbReference>
<evidence type="ECO:0000313" key="5">
    <source>
        <dbReference type="EMBL" id="VAW68097.1"/>
    </source>
</evidence>
<proteinExistence type="predicted"/>
<dbReference type="AlphaFoldDB" id="A0A3B0XXW7"/>
<keyword evidence="2" id="KW-1194">Viral DNA replication</keyword>
<sequence length="287" mass="31993">MTLSIDELRNAFKKQDTSESRPNNYYRFWDMEPGQQAVVRFLPDKDGNNPFGFMVEKFMHNLTINGEKKNVPCLKMYDEDCPVCKVSQAYYKDEGKESVNGKKYWRKKQTIVQALIMEDPLPANPETGENSEGKVQFLNLRFQIMSVIKESIESGELDAVPFLYEGGCDFIIKKTMIGDNAKYDVGSKFARRSSDLTDEEIAIAESSSVELSSLLPASIGLDKIEQMLEADLTGSAYADEAAPQEAASPTPAEDAPVAKSESATVEATEKSNDILAKIRERKERVAG</sequence>
<protein>
    <recommendedName>
        <fullName evidence="4">Bacteriophage T4 Gp32 single-stranded DNA-binding domain-containing protein</fullName>
    </recommendedName>
</protein>